<reference evidence="3" key="1">
    <citation type="submission" date="2023-12" db="EMBL/GenBank/DDBJ databases">
        <title>Novel species in genus Nocardioides.</title>
        <authorList>
            <person name="Zhou H."/>
        </authorList>
    </citation>
    <scope>NUCLEOTIDE SEQUENCE [LARGE SCALE GENOMIC DNA]</scope>
    <source>
        <strain evidence="3">HM61</strain>
    </source>
</reference>
<feature type="region of interest" description="Disordered" evidence="1">
    <location>
        <begin position="18"/>
        <end position="53"/>
    </location>
</feature>
<keyword evidence="3" id="KW-1185">Reference proteome</keyword>
<sequence>MGTYRTFIDANRSAVRASGAAHKCPELGGSGLDLRARRTDGQELPLTLESPVE</sequence>
<dbReference type="EMBL" id="CP141059">
    <property type="protein sequence ID" value="WQQ27327.1"/>
    <property type="molecule type" value="Genomic_DNA"/>
</dbReference>
<accession>A0ABZ0ZSZ8</accession>
<evidence type="ECO:0008006" key="4">
    <source>
        <dbReference type="Google" id="ProtNLM"/>
    </source>
</evidence>
<gene>
    <name evidence="2" type="ORF">SHK19_03650</name>
</gene>
<dbReference type="RefSeq" id="WP_322937890.1">
    <property type="nucleotide sequence ID" value="NZ_CP141059.1"/>
</dbReference>
<proteinExistence type="predicted"/>
<name>A0ABZ0ZSZ8_9ACTN</name>
<evidence type="ECO:0000256" key="1">
    <source>
        <dbReference type="SAM" id="MobiDB-lite"/>
    </source>
</evidence>
<evidence type="ECO:0000313" key="3">
    <source>
        <dbReference type="Proteomes" id="UP001327225"/>
    </source>
</evidence>
<evidence type="ECO:0000313" key="2">
    <source>
        <dbReference type="EMBL" id="WQQ27327.1"/>
    </source>
</evidence>
<protein>
    <recommendedName>
        <fullName evidence="4">DUF397 domain-containing protein</fullName>
    </recommendedName>
</protein>
<dbReference type="Proteomes" id="UP001327225">
    <property type="component" value="Chromosome"/>
</dbReference>
<organism evidence="2 3">
    <name type="scientific">Nocardioides bizhenqiangii</name>
    <dbReference type="NCBI Taxonomy" id="3095076"/>
    <lineage>
        <taxon>Bacteria</taxon>
        <taxon>Bacillati</taxon>
        <taxon>Actinomycetota</taxon>
        <taxon>Actinomycetes</taxon>
        <taxon>Propionibacteriales</taxon>
        <taxon>Nocardioidaceae</taxon>
        <taxon>Nocardioides</taxon>
    </lineage>
</organism>